<sequence length="812" mass="87331">MQTLFQDLRYATRQLIRNLGLTITAVVSLALGIGATTAVFSVIYATLVNPYPYPAADRIVRLTVSSKANFSDGINLNGSQVKQLQQLHSVEGMLAMDYDAMNLTGHDLPENVNTISLISNGFHDLGVSPIVGRGLSPSDARDGQEPQPVVVLSYKFWQKHFFGDRAVLGQTLQLDQKNYVIVGVAAPRFTWYSADVFLPLKLMQAPSRRYIIDILLKPGATRDAANAELQPLLKQFAQTMPKQFPEHFKVQVEGLNDWVIKSIGGTLYLLFGAVGLLLAIGCGNVSILLLARGTARQHELAVRAAIGANRRRIVRQLLSESLLLAIIGALLGVALAYGILAGMQMVLPKYAFAPEVVIRINLPVLLFSIGVALGTGVLFGLWPALQLSRPQLSRMVLSGTRRVAGSVHGRRMHDVLIAGQIALTLLLLAGAGSAMEGFARLMHTPLGYDPNNIVSVGVPLHKNAFPAWAARAAYFEQLRASVAETPGVTMAAISSNATPPRNGSNLRFELLGKPSTDQQMGSINLVDSDYFPALRIPLLQGRLWSEAENQNGAHVAVINQTLARSYFPNGDAVGHSVKLPDIESRPPEVLSAPGAADAWLMIVGVVADARNDGLKNPVKPAVFIPYTLSMSEGTQILARSDVPPLTLMHAVGKQVSAVNPEQQIYNNLEDLNVWVSEEPEWQQDHLVSWIFGLFAVLGLALAAVGLYSVVSYTVAQRTNEFGIRMALGAGRGHVLRIVFSSTLVSVGGGVLCGLALTLGLNKIVAQWADGNARDPVVLLAGSLLLCLVAGIACAIPARRASRVNPMTALRCD</sequence>
<dbReference type="GO" id="GO:0005886">
    <property type="term" value="C:plasma membrane"/>
    <property type="evidence" value="ECO:0007669"/>
    <property type="project" value="UniProtKB-SubCell"/>
</dbReference>
<dbReference type="GO" id="GO:0022857">
    <property type="term" value="F:transmembrane transporter activity"/>
    <property type="evidence" value="ECO:0007669"/>
    <property type="project" value="TreeGrafter"/>
</dbReference>
<feature type="transmembrane region" description="Helical" evidence="7">
    <location>
        <begin position="415"/>
        <end position="435"/>
    </location>
</feature>
<feature type="transmembrane region" description="Helical" evidence="7">
    <location>
        <begin position="321"/>
        <end position="340"/>
    </location>
</feature>
<dbReference type="NCBIfam" id="TIGR03434">
    <property type="entry name" value="ADOP"/>
    <property type="match status" value="1"/>
</dbReference>
<feature type="domain" description="MacB-like periplasmic core" evidence="9">
    <location>
        <begin position="422"/>
        <end position="637"/>
    </location>
</feature>
<comment type="caution">
    <text evidence="10">The sequence shown here is derived from an EMBL/GenBank/DDBJ whole genome shotgun (WGS) entry which is preliminary data.</text>
</comment>
<dbReference type="InterPro" id="IPR003838">
    <property type="entry name" value="ABC3_permease_C"/>
</dbReference>
<keyword evidence="2" id="KW-1003">Cell membrane</keyword>
<dbReference type="EMBL" id="RSDW01000001">
    <property type="protein sequence ID" value="RSL19048.1"/>
    <property type="molecule type" value="Genomic_DNA"/>
</dbReference>
<organism evidence="10 11">
    <name type="scientific">Edaphobacter aggregans</name>
    <dbReference type="NCBI Taxonomy" id="570835"/>
    <lineage>
        <taxon>Bacteria</taxon>
        <taxon>Pseudomonadati</taxon>
        <taxon>Acidobacteriota</taxon>
        <taxon>Terriglobia</taxon>
        <taxon>Terriglobales</taxon>
        <taxon>Acidobacteriaceae</taxon>
        <taxon>Edaphobacter</taxon>
    </lineage>
</organism>
<keyword evidence="11" id="KW-1185">Reference proteome</keyword>
<evidence type="ECO:0000256" key="1">
    <source>
        <dbReference type="ARBA" id="ARBA00004651"/>
    </source>
</evidence>
<feature type="transmembrane region" description="Helical" evidence="7">
    <location>
        <begin position="360"/>
        <end position="385"/>
    </location>
</feature>
<evidence type="ECO:0000313" key="11">
    <source>
        <dbReference type="Proteomes" id="UP000269669"/>
    </source>
</evidence>
<feature type="domain" description="ABC3 transporter permease C-terminal" evidence="8">
    <location>
        <begin position="693"/>
        <end position="805"/>
    </location>
</feature>
<evidence type="ECO:0000259" key="9">
    <source>
        <dbReference type="Pfam" id="PF12704"/>
    </source>
</evidence>
<dbReference type="InterPro" id="IPR050250">
    <property type="entry name" value="Macrolide_Exporter_MacB"/>
</dbReference>
<proteinExistence type="inferred from homology"/>
<feature type="transmembrane region" description="Helical" evidence="7">
    <location>
        <begin position="267"/>
        <end position="291"/>
    </location>
</feature>
<feature type="transmembrane region" description="Helical" evidence="7">
    <location>
        <begin position="776"/>
        <end position="797"/>
    </location>
</feature>
<evidence type="ECO:0000313" key="10">
    <source>
        <dbReference type="EMBL" id="RSL19048.1"/>
    </source>
</evidence>
<protein>
    <submittedName>
        <fullName evidence="10">Putative permease</fullName>
    </submittedName>
</protein>
<feature type="domain" description="ABC3 transporter permease C-terminal" evidence="8">
    <location>
        <begin position="274"/>
        <end position="390"/>
    </location>
</feature>
<evidence type="ECO:0000256" key="4">
    <source>
        <dbReference type="ARBA" id="ARBA00022989"/>
    </source>
</evidence>
<dbReference type="Pfam" id="PF02687">
    <property type="entry name" value="FtsX"/>
    <property type="match status" value="2"/>
</dbReference>
<evidence type="ECO:0000256" key="5">
    <source>
        <dbReference type="ARBA" id="ARBA00023136"/>
    </source>
</evidence>
<reference evidence="10 11" key="1">
    <citation type="submission" date="2018-12" db="EMBL/GenBank/DDBJ databases">
        <title>Sequencing of bacterial isolates from soil warming experiment in Harvard Forest, Massachusetts, USA.</title>
        <authorList>
            <person name="Deangelis K."/>
        </authorList>
    </citation>
    <scope>NUCLEOTIDE SEQUENCE [LARGE SCALE GENOMIC DNA]</scope>
    <source>
        <strain evidence="10 11">EB153</strain>
    </source>
</reference>
<dbReference type="AlphaFoldDB" id="A0A3R9WK63"/>
<evidence type="ECO:0000259" key="8">
    <source>
        <dbReference type="Pfam" id="PF02687"/>
    </source>
</evidence>
<dbReference type="InterPro" id="IPR017800">
    <property type="entry name" value="ADOP"/>
</dbReference>
<keyword evidence="3 7" id="KW-0812">Transmembrane</keyword>
<evidence type="ECO:0000256" key="7">
    <source>
        <dbReference type="SAM" id="Phobius"/>
    </source>
</evidence>
<evidence type="ECO:0000256" key="6">
    <source>
        <dbReference type="ARBA" id="ARBA00038076"/>
    </source>
</evidence>
<name>A0A3R9WK63_9BACT</name>
<dbReference type="PANTHER" id="PTHR30572">
    <property type="entry name" value="MEMBRANE COMPONENT OF TRANSPORTER-RELATED"/>
    <property type="match status" value="1"/>
</dbReference>
<comment type="subcellular location">
    <subcellularLocation>
        <location evidence="1">Cell membrane</location>
        <topology evidence="1">Multi-pass membrane protein</topology>
    </subcellularLocation>
</comment>
<dbReference type="PANTHER" id="PTHR30572:SF4">
    <property type="entry name" value="ABC TRANSPORTER PERMEASE YTRF"/>
    <property type="match status" value="1"/>
</dbReference>
<keyword evidence="5 7" id="KW-0472">Membrane</keyword>
<feature type="transmembrane region" description="Helical" evidence="7">
    <location>
        <begin position="21"/>
        <end position="44"/>
    </location>
</feature>
<dbReference type="Proteomes" id="UP000269669">
    <property type="component" value="Unassembled WGS sequence"/>
</dbReference>
<feature type="transmembrane region" description="Helical" evidence="7">
    <location>
        <begin position="734"/>
        <end position="756"/>
    </location>
</feature>
<dbReference type="RefSeq" id="WP_125487319.1">
    <property type="nucleotide sequence ID" value="NZ_RSDW01000001.1"/>
</dbReference>
<gene>
    <name evidence="10" type="ORF">EDE15_4664</name>
</gene>
<feature type="transmembrane region" description="Helical" evidence="7">
    <location>
        <begin position="686"/>
        <end position="714"/>
    </location>
</feature>
<comment type="similarity">
    <text evidence="6">Belongs to the ABC-4 integral membrane protein family.</text>
</comment>
<keyword evidence="4 7" id="KW-1133">Transmembrane helix</keyword>
<evidence type="ECO:0000256" key="2">
    <source>
        <dbReference type="ARBA" id="ARBA00022475"/>
    </source>
</evidence>
<accession>A0A3R9WK63</accession>
<feature type="domain" description="MacB-like periplasmic core" evidence="9">
    <location>
        <begin position="22"/>
        <end position="231"/>
    </location>
</feature>
<dbReference type="Pfam" id="PF12704">
    <property type="entry name" value="MacB_PCD"/>
    <property type="match status" value="2"/>
</dbReference>
<evidence type="ECO:0000256" key="3">
    <source>
        <dbReference type="ARBA" id="ARBA00022692"/>
    </source>
</evidence>
<dbReference type="InterPro" id="IPR025857">
    <property type="entry name" value="MacB_PCD"/>
</dbReference>
<dbReference type="OrthoDB" id="101903at2"/>